<dbReference type="PANTHER" id="PTHR46599:SF2">
    <property type="entry name" value="PIGGYBAC TRANSPOSABLE ELEMENT-DERIVED PROTEIN 4-LIKE"/>
    <property type="match status" value="1"/>
</dbReference>
<gene>
    <name evidence="2" type="ORF">AVEN_256071_1</name>
</gene>
<evidence type="ECO:0000313" key="2">
    <source>
        <dbReference type="EMBL" id="GBO08469.1"/>
    </source>
</evidence>
<accession>A0A4Y2U641</accession>
<proteinExistence type="predicted"/>
<dbReference type="Pfam" id="PF13843">
    <property type="entry name" value="DDE_Tnp_1_7"/>
    <property type="match status" value="1"/>
</dbReference>
<feature type="domain" description="PiggyBac transposable element-derived protein" evidence="1">
    <location>
        <begin position="4"/>
        <end position="80"/>
    </location>
</feature>
<dbReference type="OrthoDB" id="118105at2759"/>
<keyword evidence="3" id="KW-1185">Reference proteome</keyword>
<organism evidence="2 3">
    <name type="scientific">Araneus ventricosus</name>
    <name type="common">Orbweaver spider</name>
    <name type="synonym">Epeira ventricosa</name>
    <dbReference type="NCBI Taxonomy" id="182803"/>
    <lineage>
        <taxon>Eukaryota</taxon>
        <taxon>Metazoa</taxon>
        <taxon>Ecdysozoa</taxon>
        <taxon>Arthropoda</taxon>
        <taxon>Chelicerata</taxon>
        <taxon>Arachnida</taxon>
        <taxon>Araneae</taxon>
        <taxon>Araneomorphae</taxon>
        <taxon>Entelegynae</taxon>
        <taxon>Araneoidea</taxon>
        <taxon>Araneidae</taxon>
        <taxon>Araneus</taxon>
    </lineage>
</organism>
<evidence type="ECO:0000313" key="3">
    <source>
        <dbReference type="Proteomes" id="UP000499080"/>
    </source>
</evidence>
<sequence>MSLKLAKPRLKMWMLCTSNFGYKLDFELYSEKRDKIVKSENGLGYDVVMPLSKSLQEKSHEIYFDRFFTSIPLMVGLQKMAEKSEIHSYRSESLPTN</sequence>
<comment type="caution">
    <text evidence="2">The sequence shown here is derived from an EMBL/GenBank/DDBJ whole genome shotgun (WGS) entry which is preliminary data.</text>
</comment>
<protein>
    <recommendedName>
        <fullName evidence="1">PiggyBac transposable element-derived protein domain-containing protein</fullName>
    </recommendedName>
</protein>
<dbReference type="InterPro" id="IPR029526">
    <property type="entry name" value="PGBD"/>
</dbReference>
<dbReference type="AlphaFoldDB" id="A0A4Y2U641"/>
<reference evidence="2 3" key="1">
    <citation type="journal article" date="2019" name="Sci. Rep.">
        <title>Orb-weaving spider Araneus ventricosus genome elucidates the spidroin gene catalogue.</title>
        <authorList>
            <person name="Kono N."/>
            <person name="Nakamura H."/>
            <person name="Ohtoshi R."/>
            <person name="Moran D.A.P."/>
            <person name="Shinohara A."/>
            <person name="Yoshida Y."/>
            <person name="Fujiwara M."/>
            <person name="Mori M."/>
            <person name="Tomita M."/>
            <person name="Arakawa K."/>
        </authorList>
    </citation>
    <scope>NUCLEOTIDE SEQUENCE [LARGE SCALE GENOMIC DNA]</scope>
</reference>
<dbReference type="PANTHER" id="PTHR46599">
    <property type="entry name" value="PIGGYBAC TRANSPOSABLE ELEMENT-DERIVED PROTEIN 4"/>
    <property type="match status" value="1"/>
</dbReference>
<name>A0A4Y2U641_ARAVE</name>
<evidence type="ECO:0000259" key="1">
    <source>
        <dbReference type="Pfam" id="PF13843"/>
    </source>
</evidence>
<dbReference type="EMBL" id="BGPR01034198">
    <property type="protein sequence ID" value="GBO08469.1"/>
    <property type="molecule type" value="Genomic_DNA"/>
</dbReference>
<dbReference type="Proteomes" id="UP000499080">
    <property type="component" value="Unassembled WGS sequence"/>
</dbReference>